<dbReference type="GO" id="GO:0016831">
    <property type="term" value="F:carboxy-lyase activity"/>
    <property type="evidence" value="ECO:0007669"/>
    <property type="project" value="UniProtKB-KW"/>
</dbReference>
<reference evidence="8 9" key="1">
    <citation type="submission" date="2020-01" db="EMBL/GenBank/DDBJ databases">
        <title>Bacteria diversity of Porities sp.</title>
        <authorList>
            <person name="Wang G."/>
        </authorList>
    </citation>
    <scope>NUCLEOTIDE SEQUENCE [LARGE SCALE GENOMIC DNA]</scope>
    <source>
        <strain evidence="8 9">R33</strain>
    </source>
</reference>
<dbReference type="SUPFAM" id="SSF53383">
    <property type="entry name" value="PLP-dependent transferases"/>
    <property type="match status" value="1"/>
</dbReference>
<keyword evidence="9" id="KW-1185">Reference proteome</keyword>
<dbReference type="RefSeq" id="WP_161434284.1">
    <property type="nucleotide sequence ID" value="NZ_WXYO01000002.1"/>
</dbReference>
<evidence type="ECO:0000256" key="3">
    <source>
        <dbReference type="ARBA" id="ARBA00022793"/>
    </source>
</evidence>
<dbReference type="InterPro" id="IPR002129">
    <property type="entry name" value="PyrdxlP-dep_de-COase"/>
</dbReference>
<accession>A0A6L9E921</accession>
<dbReference type="GO" id="GO:0030170">
    <property type="term" value="F:pyridoxal phosphate binding"/>
    <property type="evidence" value="ECO:0007669"/>
    <property type="project" value="InterPro"/>
</dbReference>
<dbReference type="PANTHER" id="PTHR45677:SF8">
    <property type="entry name" value="CYSTEINE SULFINIC ACID DECARBOXYLASE"/>
    <property type="match status" value="1"/>
</dbReference>
<dbReference type="EMBL" id="WXYO01000002">
    <property type="protein sequence ID" value="NAS11245.1"/>
    <property type="molecule type" value="Genomic_DNA"/>
</dbReference>
<dbReference type="GO" id="GO:0005737">
    <property type="term" value="C:cytoplasm"/>
    <property type="evidence" value="ECO:0007669"/>
    <property type="project" value="TreeGrafter"/>
</dbReference>
<comment type="cofactor">
    <cofactor evidence="1 6 7">
        <name>pyridoxal 5'-phosphate</name>
        <dbReference type="ChEBI" id="CHEBI:597326"/>
    </cofactor>
</comment>
<gene>
    <name evidence="8" type="ORF">GTQ38_04485</name>
</gene>
<dbReference type="GO" id="GO:0019752">
    <property type="term" value="P:carboxylic acid metabolic process"/>
    <property type="evidence" value="ECO:0007669"/>
    <property type="project" value="InterPro"/>
</dbReference>
<dbReference type="InterPro" id="IPR015424">
    <property type="entry name" value="PyrdxlP-dep_Trfase"/>
</dbReference>
<dbReference type="Proteomes" id="UP000475249">
    <property type="component" value="Unassembled WGS sequence"/>
</dbReference>
<dbReference type="Gene3D" id="3.40.640.10">
    <property type="entry name" value="Type I PLP-dependent aspartate aminotransferase-like (Major domain)"/>
    <property type="match status" value="1"/>
</dbReference>
<evidence type="ECO:0000256" key="4">
    <source>
        <dbReference type="ARBA" id="ARBA00022898"/>
    </source>
</evidence>
<organism evidence="8 9">
    <name type="scientific">Poritiphilus flavus</name>
    <dbReference type="NCBI Taxonomy" id="2697053"/>
    <lineage>
        <taxon>Bacteria</taxon>
        <taxon>Pseudomonadati</taxon>
        <taxon>Bacteroidota</taxon>
        <taxon>Flavobacteriia</taxon>
        <taxon>Flavobacteriales</taxon>
        <taxon>Flavobacteriaceae</taxon>
        <taxon>Poritiphilus</taxon>
    </lineage>
</organism>
<keyword evidence="5 7" id="KW-0456">Lyase</keyword>
<evidence type="ECO:0000256" key="6">
    <source>
        <dbReference type="PIRSR" id="PIRSR602129-50"/>
    </source>
</evidence>
<proteinExistence type="inferred from homology"/>
<feature type="modified residue" description="N6-(pyridoxal phosphate)lysine" evidence="6">
    <location>
        <position position="302"/>
    </location>
</feature>
<dbReference type="Pfam" id="PF00282">
    <property type="entry name" value="Pyridoxal_deC"/>
    <property type="match status" value="1"/>
</dbReference>
<dbReference type="PANTHER" id="PTHR45677">
    <property type="entry name" value="GLUTAMATE DECARBOXYLASE-RELATED"/>
    <property type="match status" value="1"/>
</dbReference>
<dbReference type="Gene3D" id="3.90.1150.170">
    <property type="match status" value="1"/>
</dbReference>
<evidence type="ECO:0000256" key="5">
    <source>
        <dbReference type="ARBA" id="ARBA00023239"/>
    </source>
</evidence>
<keyword evidence="3" id="KW-0210">Decarboxylase</keyword>
<dbReference type="InterPro" id="IPR015421">
    <property type="entry name" value="PyrdxlP-dep_Trfase_major"/>
</dbReference>
<evidence type="ECO:0000313" key="9">
    <source>
        <dbReference type="Proteomes" id="UP000475249"/>
    </source>
</evidence>
<keyword evidence="4 6" id="KW-0663">Pyridoxal phosphate</keyword>
<evidence type="ECO:0000256" key="1">
    <source>
        <dbReference type="ARBA" id="ARBA00001933"/>
    </source>
</evidence>
<comment type="caution">
    <text evidence="8">The sequence shown here is derived from an EMBL/GenBank/DDBJ whole genome shotgun (WGS) entry which is preliminary data.</text>
</comment>
<comment type="similarity">
    <text evidence="2 7">Belongs to the group II decarboxylase family.</text>
</comment>
<dbReference type="AlphaFoldDB" id="A0A6L9E921"/>
<name>A0A6L9E921_9FLAO</name>
<evidence type="ECO:0000256" key="2">
    <source>
        <dbReference type="ARBA" id="ARBA00009533"/>
    </source>
</evidence>
<protein>
    <submittedName>
        <fullName evidence="8">Diaminobutyrate decarboxylase</fullName>
    </submittedName>
</protein>
<evidence type="ECO:0000256" key="7">
    <source>
        <dbReference type="RuleBase" id="RU000382"/>
    </source>
</evidence>
<sequence>MFTEDLKLVGKALENFYKESVNGDEPVLKQQQMCHIMRELEFDKYLGKGGLNGPDLEQFLEKYLRLNTRLHHPRYLGHQCAAPHYSAALGTFINAFTNNVTSIYEMGPASVSMEYYLINWMLRKIGWTPAPLCSDEMNKYGHGGGVLVNGGSLANLTALILARSKCAPETWTEGSPSELCILLPSESHYSISRAVGILGMGSKAIYALEVDSEGAVIPDRLPETYGRIIEDGKRPMALVANACSTPAGIYDPIDEIADFCEQHHLWLHIDGAHGASALLSDKFRYRLDGVGRADSLVWDAHKLLQAPSLCAALLVKDHRNLDGGLFVGENASYLFHEKEQPGFDFINRMLETTKSGLGEKLFFVLAAIGEEGMASFIDRQYDLTLAAYDYIQQQPDFACPVRPQSNILCFEYLDKEASQIEIRKELIAKGDFYLTTTIFKGKRYLRLVFMSPETTILVVKDLIDSIRTLCEKTEI</sequence>
<evidence type="ECO:0000313" key="8">
    <source>
        <dbReference type="EMBL" id="NAS11245.1"/>
    </source>
</evidence>